<dbReference type="PANTHER" id="PTHR46413:SF1">
    <property type="entry name" value="HEAVY METAL-ASSOCIATED ISOPRENYLATED PLANT PROTEIN 6"/>
    <property type="match status" value="1"/>
</dbReference>
<comment type="caution">
    <text evidence="3">The sequence shown here is derived from an EMBL/GenBank/DDBJ whole genome shotgun (WGS) entry which is preliminary data.</text>
</comment>
<dbReference type="SUPFAM" id="SSF55008">
    <property type="entry name" value="HMA, heavy metal-associated domain"/>
    <property type="match status" value="1"/>
</dbReference>
<dbReference type="InterPro" id="IPR044594">
    <property type="entry name" value="HIPP01/3/5/6"/>
</dbReference>
<dbReference type="InterPro" id="IPR036163">
    <property type="entry name" value="HMA_dom_sf"/>
</dbReference>
<gene>
    <name evidence="3" type="ORF">SAY87_007445</name>
</gene>
<dbReference type="CDD" id="cd00371">
    <property type="entry name" value="HMA"/>
    <property type="match status" value="1"/>
</dbReference>
<dbReference type="PROSITE" id="PS50846">
    <property type="entry name" value="HMA_2"/>
    <property type="match status" value="1"/>
</dbReference>
<feature type="region of interest" description="Disordered" evidence="1">
    <location>
        <begin position="243"/>
        <end position="408"/>
    </location>
</feature>
<feature type="compositionally biased region" description="Basic and acidic residues" evidence="1">
    <location>
        <begin position="153"/>
        <end position="171"/>
    </location>
</feature>
<organism evidence="3 4">
    <name type="scientific">Trapa incisa</name>
    <dbReference type="NCBI Taxonomy" id="236973"/>
    <lineage>
        <taxon>Eukaryota</taxon>
        <taxon>Viridiplantae</taxon>
        <taxon>Streptophyta</taxon>
        <taxon>Embryophyta</taxon>
        <taxon>Tracheophyta</taxon>
        <taxon>Spermatophyta</taxon>
        <taxon>Magnoliopsida</taxon>
        <taxon>eudicotyledons</taxon>
        <taxon>Gunneridae</taxon>
        <taxon>Pentapetalae</taxon>
        <taxon>rosids</taxon>
        <taxon>malvids</taxon>
        <taxon>Myrtales</taxon>
        <taxon>Lythraceae</taxon>
        <taxon>Trapa</taxon>
    </lineage>
</organism>
<feature type="compositionally biased region" description="Basic and acidic residues" evidence="1">
    <location>
        <begin position="368"/>
        <end position="407"/>
    </location>
</feature>
<feature type="region of interest" description="Disordered" evidence="1">
    <location>
        <begin position="143"/>
        <end position="175"/>
    </location>
</feature>
<proteinExistence type="predicted"/>
<evidence type="ECO:0000313" key="3">
    <source>
        <dbReference type="EMBL" id="KAK4765803.1"/>
    </source>
</evidence>
<keyword evidence="4" id="KW-1185">Reference proteome</keyword>
<evidence type="ECO:0000313" key="4">
    <source>
        <dbReference type="Proteomes" id="UP001345219"/>
    </source>
</evidence>
<accession>A0AAN7KJA3</accession>
<feature type="compositionally biased region" description="Basic and acidic residues" evidence="1">
    <location>
        <begin position="308"/>
        <end position="330"/>
    </location>
</feature>
<protein>
    <recommendedName>
        <fullName evidence="2">HMA domain-containing protein</fullName>
    </recommendedName>
</protein>
<dbReference type="EMBL" id="JAXIOK010000007">
    <property type="protein sequence ID" value="KAK4765803.1"/>
    <property type="molecule type" value="Genomic_DNA"/>
</dbReference>
<evidence type="ECO:0000256" key="1">
    <source>
        <dbReference type="SAM" id="MobiDB-lite"/>
    </source>
</evidence>
<reference evidence="3 4" key="1">
    <citation type="journal article" date="2023" name="Hortic Res">
        <title>Pangenome of water caltrop reveals structural variations and asymmetric subgenome divergence after allopolyploidization.</title>
        <authorList>
            <person name="Zhang X."/>
            <person name="Chen Y."/>
            <person name="Wang L."/>
            <person name="Yuan Y."/>
            <person name="Fang M."/>
            <person name="Shi L."/>
            <person name="Lu R."/>
            <person name="Comes H.P."/>
            <person name="Ma Y."/>
            <person name="Chen Y."/>
            <person name="Huang G."/>
            <person name="Zhou Y."/>
            <person name="Zheng Z."/>
            <person name="Qiu Y."/>
        </authorList>
    </citation>
    <scope>NUCLEOTIDE SEQUENCE [LARGE SCALE GENOMIC DNA]</scope>
    <source>
        <tissue evidence="3">Roots</tissue>
    </source>
</reference>
<feature type="compositionally biased region" description="Basic and acidic residues" evidence="1">
    <location>
        <begin position="339"/>
        <end position="361"/>
    </location>
</feature>
<dbReference type="GO" id="GO:0046872">
    <property type="term" value="F:metal ion binding"/>
    <property type="evidence" value="ECO:0007669"/>
    <property type="project" value="InterPro"/>
</dbReference>
<dbReference type="Gene3D" id="3.30.70.100">
    <property type="match status" value="2"/>
</dbReference>
<feature type="domain" description="HMA" evidence="2">
    <location>
        <begin position="69"/>
        <end position="132"/>
    </location>
</feature>
<dbReference type="Proteomes" id="UP001345219">
    <property type="component" value="Chromosome 7"/>
</dbReference>
<dbReference type="PANTHER" id="PTHR46413">
    <property type="entry name" value="HEAVY METAL-ASSOCIATED ISOPRENYLATED PLANT PROTEIN 6"/>
    <property type="match status" value="1"/>
</dbReference>
<dbReference type="InterPro" id="IPR006121">
    <property type="entry name" value="HMA_dom"/>
</dbReference>
<evidence type="ECO:0000259" key="2">
    <source>
        <dbReference type="PROSITE" id="PS50846"/>
    </source>
</evidence>
<name>A0AAN7KJA3_9MYRT</name>
<dbReference type="Pfam" id="PF00403">
    <property type="entry name" value="HMA"/>
    <property type="match status" value="1"/>
</dbReference>
<dbReference type="AlphaFoldDB" id="A0AAN7KJA3"/>
<sequence>MGEVNTILNLDRIRTFGSRFHSLFLESTAPIESEVPASDPLTGFPQLEGAKTVVDGSSEGDGSGGGGGEIALVLKMDLHCEECAEEVRRAVRRFEGVGDVMADCSTSKLTVIGNVNPTKIKQRLEQKTKKKVEIIFPHPNKESAATAAVIPQKKSEENIPPEENKGDEEKPNQATGIPKVKLQCHCHIQKSRKTIPKIEGVESVNVNTGNDPITVKGAIDLKNIALYLEEKLKRMVEAVVPRPRAKEGNDSASGGKIAALAPAAEKKDSRYVGGGRQMDKKKNSSDGGCSGHQMEEEKDSRGGGCGRHQMEEKKATKGGGGRHEREEKKYNKGCGGGRYQREKNKDILGSGHQREEKKDNRGGGGGGHQREEKKDSRGSGGQQREEKKDSRGDDCRGHQKEKWKESNAEENAAARLEIRTTQHCVPYQSQLSYWYDDGRSSYNAAEPYGYHGPPWTAYPYMVQDGYPQHYVDPRLQAAQMFSDENPNACSIM</sequence>